<gene>
    <name evidence="2" type="ORF">IAB08_02260</name>
</gene>
<comment type="caution">
    <text evidence="2">The sequence shown here is derived from an EMBL/GenBank/DDBJ whole genome shotgun (WGS) entry which is preliminary data.</text>
</comment>
<dbReference type="Proteomes" id="UP000823612">
    <property type="component" value="Unassembled WGS sequence"/>
</dbReference>
<protein>
    <submittedName>
        <fullName evidence="2">DUF3127 domain-containing protein</fullName>
    </submittedName>
</protein>
<sequence>MEFTAKLIQINEPMTGEGKNGPWKRQEFIFETESQYPRKICVSVWGDRAIQDPSIMQVGNVLTVAFDLESREYNGRWYTDVRPWRITLPTAPGAVPGMPAQAYPAPQAGYQAPAAQPYAAPAGMPQQPAAQAPEFPNAPAGGDTSDDLPF</sequence>
<accession>A0A9D9DSY2</accession>
<evidence type="ECO:0000313" key="2">
    <source>
        <dbReference type="EMBL" id="MBO8432103.1"/>
    </source>
</evidence>
<evidence type="ECO:0000256" key="1">
    <source>
        <dbReference type="SAM" id="MobiDB-lite"/>
    </source>
</evidence>
<proteinExistence type="predicted"/>
<reference evidence="2" key="2">
    <citation type="journal article" date="2021" name="PeerJ">
        <title>Extensive microbial diversity within the chicken gut microbiome revealed by metagenomics and culture.</title>
        <authorList>
            <person name="Gilroy R."/>
            <person name="Ravi A."/>
            <person name="Getino M."/>
            <person name="Pursley I."/>
            <person name="Horton D.L."/>
            <person name="Alikhan N.F."/>
            <person name="Baker D."/>
            <person name="Gharbi K."/>
            <person name="Hall N."/>
            <person name="Watson M."/>
            <person name="Adriaenssens E.M."/>
            <person name="Foster-Nyarko E."/>
            <person name="Jarju S."/>
            <person name="Secka A."/>
            <person name="Antonio M."/>
            <person name="Oren A."/>
            <person name="Chaudhuri R.R."/>
            <person name="La Ragione R."/>
            <person name="Hildebrand F."/>
            <person name="Pallen M.J."/>
        </authorList>
    </citation>
    <scope>NUCLEOTIDE SEQUENCE</scope>
    <source>
        <strain evidence="2">2889</strain>
    </source>
</reference>
<organism evidence="2 3">
    <name type="scientific">Candidatus Pullibacteroides excrementavium</name>
    <dbReference type="NCBI Taxonomy" id="2840905"/>
    <lineage>
        <taxon>Bacteria</taxon>
        <taxon>Pseudomonadati</taxon>
        <taxon>Bacteroidota</taxon>
        <taxon>Bacteroidia</taxon>
        <taxon>Bacteroidales</taxon>
        <taxon>Candidatus Pullibacteroides</taxon>
    </lineage>
</organism>
<dbReference type="Pfam" id="PF11325">
    <property type="entry name" value="DUF3127"/>
    <property type="match status" value="1"/>
</dbReference>
<feature type="compositionally biased region" description="Low complexity" evidence="1">
    <location>
        <begin position="108"/>
        <end position="133"/>
    </location>
</feature>
<dbReference type="EMBL" id="JADIMZ010000029">
    <property type="protein sequence ID" value="MBO8432103.1"/>
    <property type="molecule type" value="Genomic_DNA"/>
</dbReference>
<dbReference type="AlphaFoldDB" id="A0A9D9DSY2"/>
<name>A0A9D9DSY2_9BACT</name>
<evidence type="ECO:0000313" key="3">
    <source>
        <dbReference type="Proteomes" id="UP000823612"/>
    </source>
</evidence>
<feature type="region of interest" description="Disordered" evidence="1">
    <location>
        <begin position="108"/>
        <end position="150"/>
    </location>
</feature>
<reference evidence="2" key="1">
    <citation type="submission" date="2020-10" db="EMBL/GenBank/DDBJ databases">
        <authorList>
            <person name="Gilroy R."/>
        </authorList>
    </citation>
    <scope>NUCLEOTIDE SEQUENCE</scope>
    <source>
        <strain evidence="2">2889</strain>
    </source>
</reference>
<dbReference type="InterPro" id="IPR021474">
    <property type="entry name" value="DUF3127"/>
</dbReference>